<accession>A0ABQ4DP68</accession>
<sequence>MATLSSIRSPGVYVQEVASGPRPIQGVGTAVAAFVGITADGPYDQAVKVVNWSQFTRTFGSFVEGANLPYAVHQFFDNGGGAAYVVRIGALGSDEGQRATAELTSSVRAGHAVYRVEAVDPGAGGDAIMVAVEPKVEVEGQAEAPPEEAFTLVVRRGDDVERYENVTSRKGAANVVAAVAESRLVRLTEVGSSPVAERLPASGQVALTGGAALPARVTPADYLGDVTARSGIAGLDALDDVTIVAVPDLAAAYEEGQLDADGFKAVQAAMVSHCEARKDRMAILDTPRGLNAQQVHEWVTEKMAFSSPFATVYWPWVSMWDTLLGRARLFPPSGALAGIWGRNDDTRGVHKAPANEVVLGALDVEQALTRKEHDDLNPAGINAIRAFPGRGIVVWGGRTLASDAQWRYVNVRRLFNYVESSILLGTQWSVFEPNDQKLWQRIERSVGSFLLGLWRDGALFGTTPAEAFYVRCDAETNPPDQVDAGYVVIEVGIAPVKPAEFVVFRISQLPTGGAVAE</sequence>
<dbReference type="Gene3D" id="3.40.50.11780">
    <property type="match status" value="2"/>
</dbReference>
<dbReference type="InterPro" id="IPR052042">
    <property type="entry name" value="Tail_sheath_structural"/>
</dbReference>
<name>A0ABQ4DP68_9CELL</name>
<dbReference type="InterPro" id="IPR035089">
    <property type="entry name" value="Phage_sheath_subtilisin"/>
</dbReference>
<dbReference type="Pfam" id="PF17482">
    <property type="entry name" value="Phage_sheath_1C"/>
    <property type="match status" value="1"/>
</dbReference>
<dbReference type="PANTHER" id="PTHR35861">
    <property type="match status" value="1"/>
</dbReference>
<evidence type="ECO:0000313" key="5">
    <source>
        <dbReference type="Proteomes" id="UP000614741"/>
    </source>
</evidence>
<feature type="domain" description="Tail sheath protein subtilisin-like" evidence="2">
    <location>
        <begin position="237"/>
        <end position="400"/>
    </location>
</feature>
<protein>
    <submittedName>
        <fullName evidence="4">Tail protein</fullName>
    </submittedName>
</protein>
<evidence type="ECO:0000256" key="1">
    <source>
        <dbReference type="ARBA" id="ARBA00008005"/>
    </source>
</evidence>
<dbReference type="InterPro" id="IPR020287">
    <property type="entry name" value="Tail_sheath_C"/>
</dbReference>
<evidence type="ECO:0000259" key="3">
    <source>
        <dbReference type="Pfam" id="PF17482"/>
    </source>
</evidence>
<dbReference type="RefSeq" id="WP_239069283.1">
    <property type="nucleotide sequence ID" value="NZ_BONP01000020.1"/>
</dbReference>
<comment type="caution">
    <text evidence="4">The sequence shown here is derived from an EMBL/GenBank/DDBJ whole genome shotgun (WGS) entry which is preliminary data.</text>
</comment>
<dbReference type="Proteomes" id="UP000614741">
    <property type="component" value="Unassembled WGS sequence"/>
</dbReference>
<evidence type="ECO:0000313" key="4">
    <source>
        <dbReference type="EMBL" id="GIG41146.1"/>
    </source>
</evidence>
<dbReference type="EMBL" id="BONP01000020">
    <property type="protein sequence ID" value="GIG41146.1"/>
    <property type="molecule type" value="Genomic_DNA"/>
</dbReference>
<organism evidence="4 5">
    <name type="scientific">Cellulomonas phragmiteti</name>
    <dbReference type="NCBI Taxonomy" id="478780"/>
    <lineage>
        <taxon>Bacteria</taxon>
        <taxon>Bacillati</taxon>
        <taxon>Actinomycetota</taxon>
        <taxon>Actinomycetes</taxon>
        <taxon>Micrococcales</taxon>
        <taxon>Cellulomonadaceae</taxon>
        <taxon>Cellulomonas</taxon>
    </lineage>
</organism>
<dbReference type="PANTHER" id="PTHR35861:SF1">
    <property type="entry name" value="PHAGE TAIL SHEATH PROTEIN"/>
    <property type="match status" value="1"/>
</dbReference>
<evidence type="ECO:0000259" key="2">
    <source>
        <dbReference type="Pfam" id="PF04984"/>
    </source>
</evidence>
<reference evidence="4 5" key="1">
    <citation type="submission" date="2021-01" db="EMBL/GenBank/DDBJ databases">
        <title>Whole genome shotgun sequence of Cellulomonas phragmiteti NBRC 110785.</title>
        <authorList>
            <person name="Komaki H."/>
            <person name="Tamura T."/>
        </authorList>
    </citation>
    <scope>NUCLEOTIDE SEQUENCE [LARGE SCALE GENOMIC DNA]</scope>
    <source>
        <strain evidence="4 5">NBRC 110785</strain>
    </source>
</reference>
<dbReference type="Pfam" id="PF04984">
    <property type="entry name" value="Phage_sheath_1"/>
    <property type="match status" value="1"/>
</dbReference>
<comment type="similarity">
    <text evidence="1">Belongs to the myoviridae tail sheath protein family.</text>
</comment>
<gene>
    <name evidence="4" type="ORF">Cph01nite_29080</name>
</gene>
<feature type="domain" description="Tail sheath protein C-terminal" evidence="3">
    <location>
        <begin position="402"/>
        <end position="507"/>
    </location>
</feature>
<proteinExistence type="inferred from homology"/>
<keyword evidence="5" id="KW-1185">Reference proteome</keyword>